<evidence type="ECO:0000313" key="1">
    <source>
        <dbReference type="EMBL" id="VVE36288.1"/>
    </source>
</evidence>
<sequence>MRIGANSCANALVFRHLALDVHVVGIDGHMVVHKLSRDRHLNLSYDHSQALRRLIGVQRQPFYANAWAVAQGHIVGDDPPRREQLAVIFETPA</sequence>
<dbReference type="AlphaFoldDB" id="A0A5E4XJD3"/>
<protein>
    <submittedName>
        <fullName evidence="1">Uncharacterized protein</fullName>
    </submittedName>
</protein>
<evidence type="ECO:0000313" key="2">
    <source>
        <dbReference type="Proteomes" id="UP000337189"/>
    </source>
</evidence>
<dbReference type="Proteomes" id="UP000337189">
    <property type="component" value="Unassembled WGS sequence"/>
</dbReference>
<proteinExistence type="predicted"/>
<dbReference type="EMBL" id="CABPSJ010000005">
    <property type="protein sequence ID" value="VVE36288.1"/>
    <property type="molecule type" value="Genomic_DNA"/>
</dbReference>
<accession>A0A5E4XJD3</accession>
<dbReference type="RefSeq" id="WP_010805943.1">
    <property type="nucleotide sequence ID" value="NZ_CABPSJ010000005.1"/>
</dbReference>
<name>A0A5E4XJD3_9BURK</name>
<dbReference type="OrthoDB" id="8937888at2"/>
<organism evidence="1 2">
    <name type="scientific">Pandoraea communis</name>
    <dbReference type="NCBI Taxonomy" id="2508297"/>
    <lineage>
        <taxon>Bacteria</taxon>
        <taxon>Pseudomonadati</taxon>
        <taxon>Pseudomonadota</taxon>
        <taxon>Betaproteobacteria</taxon>
        <taxon>Burkholderiales</taxon>
        <taxon>Burkholderiaceae</taxon>
        <taxon>Pandoraea</taxon>
    </lineage>
</organism>
<reference evidence="1 2" key="1">
    <citation type="submission" date="2019-08" db="EMBL/GenBank/DDBJ databases">
        <authorList>
            <person name="Peeters C."/>
        </authorList>
    </citation>
    <scope>NUCLEOTIDE SEQUENCE [LARGE SCALE GENOMIC DNA]</scope>
    <source>
        <strain evidence="1 2">LMG 31110</strain>
    </source>
</reference>
<gene>
    <name evidence="1" type="ORF">PCO31110_03962</name>
</gene>